<gene>
    <name evidence="1" type="ORF">VP01_589g2</name>
</gene>
<comment type="caution">
    <text evidence="1">The sequence shown here is derived from an EMBL/GenBank/DDBJ whole genome shotgun (WGS) entry which is preliminary data.</text>
</comment>
<proteinExistence type="predicted"/>
<sequence>MDRHYFWPNSLDTQYWPHMDLKHHHWFLAASQFMTDVSSPKMQIYTDHETSCQIVVLVFLQHLTPLLIGPSHQGASQVSLCCFRCWHEVVWVGIDIELLIQWDLPIDGIASYLAEGCLLQHSEWLMLSEIANWGIYKGVEAGDNPPGKPLASPRGGYRIITILLFLIVTNSSWIFAGQVLLCAGTFQSHIQHNKCGETCFKLGHLHLLLYDLSYLKHLLASRTFHRNLPHKILRKQSRGIVSATHHGGLGFASAPKLAFPGIAGQGIHATPPVRRWVCRCNPPPAKKNNLQPTTHLPQVFFEGATSCGFVSTRAFNVQVEQLFELYLLITLVLCVIIMDDCPSRATIISFIAGNLRMAGGFIADLAAAVARAFISCSCFWTRASLSIKCKRTATVVLSRLRFPSAITRSSLGSGRAGSWLAWPMGSGWESISISRSSDVDASCRRAAFIIRSKTELPAWLPSFWWLGEDFSVIADRTHSSTPLAPQARYHEKHRALRAGEVAAMPIAHLGYELMLRMLGLLTTDGIYIYNQKFVPKSKKTIMRGVIRLETGIYQVDIGLDLADSSGGKVRQEVS</sequence>
<name>A0A0L6UHW5_9BASI</name>
<protein>
    <submittedName>
        <fullName evidence="1">Uncharacterized protein</fullName>
    </submittedName>
</protein>
<organism evidence="1 2">
    <name type="scientific">Puccinia sorghi</name>
    <dbReference type="NCBI Taxonomy" id="27349"/>
    <lineage>
        <taxon>Eukaryota</taxon>
        <taxon>Fungi</taxon>
        <taxon>Dikarya</taxon>
        <taxon>Basidiomycota</taxon>
        <taxon>Pucciniomycotina</taxon>
        <taxon>Pucciniomycetes</taxon>
        <taxon>Pucciniales</taxon>
        <taxon>Pucciniaceae</taxon>
        <taxon>Puccinia</taxon>
    </lineage>
</organism>
<dbReference type="VEuPathDB" id="FungiDB:VP01_589g2"/>
<reference evidence="1 2" key="1">
    <citation type="submission" date="2015-08" db="EMBL/GenBank/DDBJ databases">
        <title>Next Generation Sequencing and Analysis of the Genome of Puccinia sorghi L Schw, the Causal Agent of Maize Common Rust.</title>
        <authorList>
            <person name="Rochi L."/>
            <person name="Burguener G."/>
            <person name="Darino M."/>
            <person name="Turjanski A."/>
            <person name="Kreff E."/>
            <person name="Dieguez M.J."/>
            <person name="Sacco F."/>
        </authorList>
    </citation>
    <scope>NUCLEOTIDE SEQUENCE [LARGE SCALE GENOMIC DNA]</scope>
    <source>
        <strain evidence="1 2">RO10H11247</strain>
    </source>
</reference>
<evidence type="ECO:0000313" key="2">
    <source>
        <dbReference type="Proteomes" id="UP000037035"/>
    </source>
</evidence>
<dbReference type="Proteomes" id="UP000037035">
    <property type="component" value="Unassembled WGS sequence"/>
</dbReference>
<dbReference type="AlphaFoldDB" id="A0A0L6UHW5"/>
<dbReference type="EMBL" id="LAVV01011162">
    <property type="protein sequence ID" value="KNZ48118.1"/>
    <property type="molecule type" value="Genomic_DNA"/>
</dbReference>
<evidence type="ECO:0000313" key="1">
    <source>
        <dbReference type="EMBL" id="KNZ48118.1"/>
    </source>
</evidence>
<keyword evidence="2" id="KW-1185">Reference proteome</keyword>
<accession>A0A0L6UHW5</accession>